<protein>
    <submittedName>
        <fullName evidence="2">Uncharacterized protein</fullName>
    </submittedName>
</protein>
<evidence type="ECO:0000313" key="2">
    <source>
        <dbReference type="EMBL" id="KAK9705686.1"/>
    </source>
</evidence>
<name>A0AAW1JSU2_SAPOF</name>
<dbReference type="AlphaFoldDB" id="A0AAW1JSU2"/>
<gene>
    <name evidence="2" type="ORF">RND81_07G075600</name>
</gene>
<organism evidence="2 3">
    <name type="scientific">Saponaria officinalis</name>
    <name type="common">Common soapwort</name>
    <name type="synonym">Lychnis saponaria</name>
    <dbReference type="NCBI Taxonomy" id="3572"/>
    <lineage>
        <taxon>Eukaryota</taxon>
        <taxon>Viridiplantae</taxon>
        <taxon>Streptophyta</taxon>
        <taxon>Embryophyta</taxon>
        <taxon>Tracheophyta</taxon>
        <taxon>Spermatophyta</taxon>
        <taxon>Magnoliopsida</taxon>
        <taxon>eudicotyledons</taxon>
        <taxon>Gunneridae</taxon>
        <taxon>Pentapetalae</taxon>
        <taxon>Caryophyllales</taxon>
        <taxon>Caryophyllaceae</taxon>
        <taxon>Caryophylleae</taxon>
        <taxon>Saponaria</taxon>
    </lineage>
</organism>
<evidence type="ECO:0000256" key="1">
    <source>
        <dbReference type="SAM" id="MobiDB-lite"/>
    </source>
</evidence>
<sequence>MPQLPRKELVSCTLQESHSKGPKCVILWESRDDAVKHKGEPKRWYKKLIKLKGISSGKKVICITSNLRSYTCFSSKNVTRKNDTRLKSFSEKAEVNKKKRNKDQSSSSRRYQRPIGSTSAIPAPFQLKPVIPSALTSNSRTLLPSFFIHPHITQATTLTTTATTPCSHHLHHQSQPLKTTRLTHHNHPPPQTLHSPSHLRPTYQTTIPTVHHSHVIHPTPPPNCRPPYRHHETTYPPPVIATIAPHLFQFATTKPPITTVHHHHSQR</sequence>
<dbReference type="EMBL" id="JBDFQZ010000007">
    <property type="protein sequence ID" value="KAK9705686.1"/>
    <property type="molecule type" value="Genomic_DNA"/>
</dbReference>
<reference evidence="2" key="1">
    <citation type="submission" date="2024-03" db="EMBL/GenBank/DDBJ databases">
        <title>WGS assembly of Saponaria officinalis var. Norfolk2.</title>
        <authorList>
            <person name="Jenkins J."/>
            <person name="Shu S."/>
            <person name="Grimwood J."/>
            <person name="Barry K."/>
            <person name="Goodstein D."/>
            <person name="Schmutz J."/>
            <person name="Leebens-Mack J."/>
            <person name="Osbourn A."/>
        </authorList>
    </citation>
    <scope>NUCLEOTIDE SEQUENCE [LARGE SCALE GENOMIC DNA]</scope>
    <source>
        <strain evidence="2">JIC</strain>
    </source>
</reference>
<feature type="compositionally biased region" description="Polar residues" evidence="1">
    <location>
        <begin position="104"/>
        <end position="120"/>
    </location>
</feature>
<accession>A0AAW1JSU2</accession>
<keyword evidence="3" id="KW-1185">Reference proteome</keyword>
<proteinExistence type="predicted"/>
<comment type="caution">
    <text evidence="2">The sequence shown here is derived from an EMBL/GenBank/DDBJ whole genome shotgun (WGS) entry which is preliminary data.</text>
</comment>
<evidence type="ECO:0000313" key="3">
    <source>
        <dbReference type="Proteomes" id="UP001443914"/>
    </source>
</evidence>
<feature type="region of interest" description="Disordered" evidence="1">
    <location>
        <begin position="93"/>
        <end position="122"/>
    </location>
</feature>
<dbReference type="Proteomes" id="UP001443914">
    <property type="component" value="Unassembled WGS sequence"/>
</dbReference>
<feature type="region of interest" description="Disordered" evidence="1">
    <location>
        <begin position="164"/>
        <end position="198"/>
    </location>
</feature>